<dbReference type="GeneID" id="36395348"/>
<dbReference type="EMBL" id="CCYD01000109">
    <property type="protein sequence ID" value="CEG35970.1"/>
    <property type="molecule type" value="Genomic_DNA"/>
</dbReference>
<evidence type="ECO:0000313" key="2">
    <source>
        <dbReference type="EMBL" id="CEG35970.1"/>
    </source>
</evidence>
<dbReference type="RefSeq" id="XP_024572339.1">
    <property type="nucleotide sequence ID" value="XM_024730092.1"/>
</dbReference>
<evidence type="ECO:0000313" key="3">
    <source>
        <dbReference type="Proteomes" id="UP000054928"/>
    </source>
</evidence>
<organism evidence="2 3">
    <name type="scientific">Plasmopara halstedii</name>
    <name type="common">Downy mildew of sunflower</name>
    <dbReference type="NCBI Taxonomy" id="4781"/>
    <lineage>
        <taxon>Eukaryota</taxon>
        <taxon>Sar</taxon>
        <taxon>Stramenopiles</taxon>
        <taxon>Oomycota</taxon>
        <taxon>Peronosporomycetes</taxon>
        <taxon>Peronosporales</taxon>
        <taxon>Peronosporaceae</taxon>
        <taxon>Plasmopara</taxon>
    </lineage>
</organism>
<reference evidence="3" key="1">
    <citation type="submission" date="2014-09" db="EMBL/GenBank/DDBJ databases">
        <authorList>
            <person name="Sharma Rahul"/>
            <person name="Thines Marco"/>
        </authorList>
    </citation>
    <scope>NUCLEOTIDE SEQUENCE [LARGE SCALE GENOMIC DNA]</scope>
</reference>
<accession>A0A0P1A6W0</accession>
<name>A0A0P1A6W0_PLAHL</name>
<evidence type="ECO:0000256" key="1">
    <source>
        <dbReference type="SAM" id="MobiDB-lite"/>
    </source>
</evidence>
<feature type="compositionally biased region" description="Basic and acidic residues" evidence="1">
    <location>
        <begin position="165"/>
        <end position="193"/>
    </location>
</feature>
<protein>
    <submittedName>
        <fullName evidence="2">Uncharacterized protein</fullName>
    </submittedName>
</protein>
<keyword evidence="3" id="KW-1185">Reference proteome</keyword>
<dbReference type="Proteomes" id="UP000054928">
    <property type="component" value="Unassembled WGS sequence"/>
</dbReference>
<feature type="region of interest" description="Disordered" evidence="1">
    <location>
        <begin position="131"/>
        <end position="230"/>
    </location>
</feature>
<proteinExistence type="predicted"/>
<dbReference type="AlphaFoldDB" id="A0A0P1A6W0"/>
<sequence>MLETVGDPALLITKMLPTHAFYAVYKNEAPSTVYQTFQNCFKAGPCANAKLPKTDWHSPGVLFGFAQAVPEFGTSGRGGVGAGAAPTDDRLPRSWTKTGFEHGVQRSPSQTAPVIPPSHEAMHWSYRRLEDAPTECDSPQREVAGAQRDPSYLGLPRSGMQSQHDAQRSPDRDELRIQELEEHRESPDRDLPNRHRLPPTDLNENGGVYKHVERFVGRRRRQGQTQYNVS</sequence>